<dbReference type="Proteomes" id="UP000265520">
    <property type="component" value="Unassembled WGS sequence"/>
</dbReference>
<protein>
    <submittedName>
        <fullName evidence="2">Uncharacterized protein</fullName>
    </submittedName>
</protein>
<dbReference type="EMBL" id="LXQA010804331">
    <property type="protein sequence ID" value="MCI71806.1"/>
    <property type="molecule type" value="Genomic_DNA"/>
</dbReference>
<reference evidence="2 3" key="1">
    <citation type="journal article" date="2018" name="Front. Plant Sci.">
        <title>Red Clover (Trifolium pratense) and Zigzag Clover (T. medium) - A Picture of Genomic Similarities and Differences.</title>
        <authorList>
            <person name="Dluhosova J."/>
            <person name="Istvanek J."/>
            <person name="Nedelnik J."/>
            <person name="Repkova J."/>
        </authorList>
    </citation>
    <scope>NUCLEOTIDE SEQUENCE [LARGE SCALE GENOMIC DNA]</scope>
    <source>
        <strain evidence="3">cv. 10/8</strain>
        <tissue evidence="2">Leaf</tissue>
    </source>
</reference>
<proteinExistence type="predicted"/>
<keyword evidence="1" id="KW-0472">Membrane</keyword>
<evidence type="ECO:0000256" key="1">
    <source>
        <dbReference type="SAM" id="Phobius"/>
    </source>
</evidence>
<comment type="caution">
    <text evidence="2">The sequence shown here is derived from an EMBL/GenBank/DDBJ whole genome shotgun (WGS) entry which is preliminary data.</text>
</comment>
<feature type="transmembrane region" description="Helical" evidence="1">
    <location>
        <begin position="6"/>
        <end position="25"/>
    </location>
</feature>
<evidence type="ECO:0000313" key="2">
    <source>
        <dbReference type="EMBL" id="MCI71806.1"/>
    </source>
</evidence>
<keyword evidence="1" id="KW-0812">Transmembrane</keyword>
<evidence type="ECO:0000313" key="3">
    <source>
        <dbReference type="Proteomes" id="UP000265520"/>
    </source>
</evidence>
<keyword evidence="3" id="KW-1185">Reference proteome</keyword>
<dbReference type="AlphaFoldDB" id="A0A392UH94"/>
<name>A0A392UH94_9FABA</name>
<accession>A0A392UH94</accession>
<keyword evidence="1" id="KW-1133">Transmembrane helix</keyword>
<organism evidence="2 3">
    <name type="scientific">Trifolium medium</name>
    <dbReference type="NCBI Taxonomy" id="97028"/>
    <lineage>
        <taxon>Eukaryota</taxon>
        <taxon>Viridiplantae</taxon>
        <taxon>Streptophyta</taxon>
        <taxon>Embryophyta</taxon>
        <taxon>Tracheophyta</taxon>
        <taxon>Spermatophyta</taxon>
        <taxon>Magnoliopsida</taxon>
        <taxon>eudicotyledons</taxon>
        <taxon>Gunneridae</taxon>
        <taxon>Pentapetalae</taxon>
        <taxon>rosids</taxon>
        <taxon>fabids</taxon>
        <taxon>Fabales</taxon>
        <taxon>Fabaceae</taxon>
        <taxon>Papilionoideae</taxon>
        <taxon>50 kb inversion clade</taxon>
        <taxon>NPAAA clade</taxon>
        <taxon>Hologalegina</taxon>
        <taxon>IRL clade</taxon>
        <taxon>Trifolieae</taxon>
        <taxon>Trifolium</taxon>
    </lineage>
</organism>
<sequence length="38" mass="4404">CVRWVVLYGFAPSFWLEVLFWAFGLPPRRRSEAGYGLG</sequence>
<feature type="non-terminal residue" evidence="2">
    <location>
        <position position="1"/>
    </location>
</feature>